<dbReference type="SUPFAM" id="SSF48498">
    <property type="entry name" value="Tetracyclin repressor-like, C-terminal domain"/>
    <property type="match status" value="1"/>
</dbReference>
<dbReference type="PROSITE" id="PS50977">
    <property type="entry name" value="HTH_TETR_2"/>
    <property type="match status" value="1"/>
</dbReference>
<keyword evidence="3" id="KW-0804">Transcription</keyword>
<dbReference type="Gene3D" id="1.10.357.10">
    <property type="entry name" value="Tetracycline Repressor, domain 2"/>
    <property type="match status" value="1"/>
</dbReference>
<dbReference type="InterPro" id="IPR036271">
    <property type="entry name" value="Tet_transcr_reg_TetR-rel_C_sf"/>
</dbReference>
<proteinExistence type="predicted"/>
<evidence type="ECO:0000313" key="6">
    <source>
        <dbReference type="EMBL" id="MCS5717740.1"/>
    </source>
</evidence>
<evidence type="ECO:0000259" key="5">
    <source>
        <dbReference type="PROSITE" id="PS50977"/>
    </source>
</evidence>
<reference evidence="6" key="1">
    <citation type="submission" date="2022-08" db="EMBL/GenBank/DDBJ databases">
        <authorList>
            <person name="Deng Y."/>
            <person name="Han X.-F."/>
            <person name="Zhang Y.-Q."/>
        </authorList>
    </citation>
    <scope>NUCLEOTIDE SEQUENCE</scope>
    <source>
        <strain evidence="6">CPCC 205763</strain>
    </source>
</reference>
<dbReference type="Gene3D" id="1.10.10.60">
    <property type="entry name" value="Homeodomain-like"/>
    <property type="match status" value="1"/>
</dbReference>
<dbReference type="InterPro" id="IPR011075">
    <property type="entry name" value="TetR_C"/>
</dbReference>
<sequence length="208" mass="22225">MARPRKFQEADVIRSATQVFATKGYSGTTMDDLAAATGLGKQSIYNSFGGKLELFLRAYESDAAETVMSVDVALDDSDGSPLQKIYAHLIRSALRAAEGSRDSLFNKGTTELSDQYTEVAGAALKTFEEIEQVYKECLQDAQDQGELQSDANVADLAAFFLAFFRGIEALGAAGVKRETLMSSALTALSFLPLTELGRTVALGEAGPA</sequence>
<evidence type="ECO:0000256" key="1">
    <source>
        <dbReference type="ARBA" id="ARBA00023015"/>
    </source>
</evidence>
<dbReference type="RefSeq" id="WP_259506253.1">
    <property type="nucleotide sequence ID" value="NZ_JANLCM010000001.1"/>
</dbReference>
<comment type="caution">
    <text evidence="6">The sequence shown here is derived from an EMBL/GenBank/DDBJ whole genome shotgun (WGS) entry which is preliminary data.</text>
</comment>
<dbReference type="PANTHER" id="PTHR47506">
    <property type="entry name" value="TRANSCRIPTIONAL REGULATORY PROTEIN"/>
    <property type="match status" value="1"/>
</dbReference>
<gene>
    <name evidence="6" type="ORF">N1027_06280</name>
</gene>
<protein>
    <submittedName>
        <fullName evidence="6">TetR/AcrR family transcriptional regulator</fullName>
    </submittedName>
</protein>
<keyword evidence="1" id="KW-0805">Transcription regulation</keyword>
<dbReference type="Pfam" id="PF16925">
    <property type="entry name" value="TetR_C_13"/>
    <property type="match status" value="1"/>
</dbReference>
<dbReference type="InterPro" id="IPR009057">
    <property type="entry name" value="Homeodomain-like_sf"/>
</dbReference>
<name>A0ABT2GNE7_9MICO</name>
<dbReference type="Proteomes" id="UP001165584">
    <property type="component" value="Unassembled WGS sequence"/>
</dbReference>
<keyword evidence="2 4" id="KW-0238">DNA-binding</keyword>
<dbReference type="EMBL" id="JANLCM010000001">
    <property type="protein sequence ID" value="MCS5717740.1"/>
    <property type="molecule type" value="Genomic_DNA"/>
</dbReference>
<dbReference type="PANTHER" id="PTHR47506:SF1">
    <property type="entry name" value="HTH-TYPE TRANSCRIPTIONAL REGULATOR YJDC"/>
    <property type="match status" value="1"/>
</dbReference>
<dbReference type="InterPro" id="IPR001647">
    <property type="entry name" value="HTH_TetR"/>
</dbReference>
<feature type="DNA-binding region" description="H-T-H motif" evidence="4">
    <location>
        <begin position="29"/>
        <end position="48"/>
    </location>
</feature>
<evidence type="ECO:0000256" key="4">
    <source>
        <dbReference type="PROSITE-ProRule" id="PRU00335"/>
    </source>
</evidence>
<evidence type="ECO:0000256" key="2">
    <source>
        <dbReference type="ARBA" id="ARBA00023125"/>
    </source>
</evidence>
<evidence type="ECO:0000256" key="3">
    <source>
        <dbReference type="ARBA" id="ARBA00023163"/>
    </source>
</evidence>
<feature type="domain" description="HTH tetR-type" evidence="5">
    <location>
        <begin position="6"/>
        <end position="66"/>
    </location>
</feature>
<dbReference type="PRINTS" id="PR00455">
    <property type="entry name" value="HTHTETR"/>
</dbReference>
<dbReference type="SUPFAM" id="SSF46689">
    <property type="entry name" value="Homeodomain-like"/>
    <property type="match status" value="1"/>
</dbReference>
<keyword evidence="7" id="KW-1185">Reference proteome</keyword>
<dbReference type="Pfam" id="PF00440">
    <property type="entry name" value="TetR_N"/>
    <property type="match status" value="1"/>
</dbReference>
<accession>A0ABT2GNE7</accession>
<organism evidence="6 7">
    <name type="scientific">Herbiconiux aconitum</name>
    <dbReference type="NCBI Taxonomy" id="2970913"/>
    <lineage>
        <taxon>Bacteria</taxon>
        <taxon>Bacillati</taxon>
        <taxon>Actinomycetota</taxon>
        <taxon>Actinomycetes</taxon>
        <taxon>Micrococcales</taxon>
        <taxon>Microbacteriaceae</taxon>
        <taxon>Herbiconiux</taxon>
    </lineage>
</organism>
<evidence type="ECO:0000313" key="7">
    <source>
        <dbReference type="Proteomes" id="UP001165584"/>
    </source>
</evidence>